<sequence length="125" mass="13816">MVSGFNATLTEPVDKPERRGDQIKEIELKLRPDFKETLSALHNDPTTTTVVLSGSDRNVFDNMLVLEDFKHMLQHLWTGPISNASVDVVEGRRSVEVQAVGPTKGAAIDRILGDIVHIKSMTSPH</sequence>
<dbReference type="InterPro" id="IPR003337">
    <property type="entry name" value="Trehalose_PPase"/>
</dbReference>
<comment type="caution">
    <text evidence="1">The sequence shown here is derived from an EMBL/GenBank/DDBJ whole genome shotgun (WGS) entry which is preliminary data.</text>
</comment>
<gene>
    <name evidence="1" type="ORF">D8674_038827</name>
</gene>
<protein>
    <submittedName>
        <fullName evidence="1">Alpha,alpha-trehalose-phosphate synthase 1-like</fullName>
    </submittedName>
</protein>
<keyword evidence="2" id="KW-1185">Reference proteome</keyword>
<dbReference type="Pfam" id="PF02358">
    <property type="entry name" value="Trehalose_PPase"/>
    <property type="match status" value="1"/>
</dbReference>
<reference evidence="1 2" key="1">
    <citation type="submission" date="2019-09" db="EMBL/GenBank/DDBJ databases">
        <authorList>
            <person name="Ou C."/>
        </authorList>
    </citation>
    <scope>NUCLEOTIDE SEQUENCE [LARGE SCALE GENOMIC DNA]</scope>
    <source>
        <strain evidence="1">S2</strain>
        <tissue evidence="1">Leaf</tissue>
    </source>
</reference>
<dbReference type="OrthoDB" id="10572407at2759"/>
<evidence type="ECO:0000313" key="2">
    <source>
        <dbReference type="Proteomes" id="UP000327157"/>
    </source>
</evidence>
<name>A0A5N5H6G2_9ROSA</name>
<dbReference type="EMBL" id="SMOL01000214">
    <property type="protein sequence ID" value="KAB2623535.1"/>
    <property type="molecule type" value="Genomic_DNA"/>
</dbReference>
<dbReference type="GO" id="GO:0005992">
    <property type="term" value="P:trehalose biosynthetic process"/>
    <property type="evidence" value="ECO:0007669"/>
    <property type="project" value="InterPro"/>
</dbReference>
<evidence type="ECO:0000313" key="1">
    <source>
        <dbReference type="EMBL" id="KAB2623535.1"/>
    </source>
</evidence>
<reference evidence="1 2" key="2">
    <citation type="submission" date="2019-11" db="EMBL/GenBank/DDBJ databases">
        <title>A de novo genome assembly of a pear dwarfing rootstock.</title>
        <authorList>
            <person name="Wang F."/>
            <person name="Wang J."/>
            <person name="Li S."/>
            <person name="Zhang Y."/>
            <person name="Fang M."/>
            <person name="Ma L."/>
            <person name="Zhao Y."/>
            <person name="Jiang S."/>
        </authorList>
    </citation>
    <scope>NUCLEOTIDE SEQUENCE [LARGE SCALE GENOMIC DNA]</scope>
    <source>
        <strain evidence="1">S2</strain>
        <tissue evidence="1">Leaf</tissue>
    </source>
</reference>
<dbReference type="AlphaFoldDB" id="A0A5N5H6G2"/>
<dbReference type="Proteomes" id="UP000327157">
    <property type="component" value="Unassembled WGS sequence"/>
</dbReference>
<accession>A0A5N5H6G2</accession>
<proteinExistence type="predicted"/>
<organism evidence="1 2">
    <name type="scientific">Pyrus ussuriensis x Pyrus communis</name>
    <dbReference type="NCBI Taxonomy" id="2448454"/>
    <lineage>
        <taxon>Eukaryota</taxon>
        <taxon>Viridiplantae</taxon>
        <taxon>Streptophyta</taxon>
        <taxon>Embryophyta</taxon>
        <taxon>Tracheophyta</taxon>
        <taxon>Spermatophyta</taxon>
        <taxon>Magnoliopsida</taxon>
        <taxon>eudicotyledons</taxon>
        <taxon>Gunneridae</taxon>
        <taxon>Pentapetalae</taxon>
        <taxon>rosids</taxon>
        <taxon>fabids</taxon>
        <taxon>Rosales</taxon>
        <taxon>Rosaceae</taxon>
        <taxon>Amygdaloideae</taxon>
        <taxon>Maleae</taxon>
        <taxon>Pyrus</taxon>
    </lineage>
</organism>